<proteinExistence type="predicted"/>
<dbReference type="InterPro" id="IPR013217">
    <property type="entry name" value="Methyltransf_12"/>
</dbReference>
<reference evidence="2 3" key="1">
    <citation type="submission" date="2014-05" db="EMBL/GenBank/DDBJ databases">
        <authorList>
            <person name="Rizzardi K."/>
            <person name="Winiecka-Krusnell J."/>
            <person name="Ramliden M."/>
            <person name="Alm E."/>
            <person name="Andersson S."/>
            <person name="Byfors S."/>
        </authorList>
    </citation>
    <scope>NUCLEOTIDE SEQUENCE [LARGE SCALE GENOMIC DNA]</scope>
    <source>
        <strain evidence="2 3">LEGN</strain>
    </source>
</reference>
<sequence length="237" mass="27904">MSANYQNFQHYITEGWSKNPKEIFKFLDFYIAQETRGNSISLLDVGCATGELIYFLSNCYPQFRYTGIDVFDDLIDQCKRLQPDKEFLKASILELPEHLYHQFDIITVVGVMSIFDESELQIFFSNLFKTCRPGATIYILSPFNEFGVDCEITHRKRKNGSKGEWEKGWNVFSKETIGELIQNQCHQWSFHPFRINFDLKPKEDPVRTWTMKTEKNERQLTNGLKLLIDHYLLKISL</sequence>
<dbReference type="Pfam" id="PF08242">
    <property type="entry name" value="Methyltransf_12"/>
    <property type="match status" value="1"/>
</dbReference>
<evidence type="ECO:0000313" key="2">
    <source>
        <dbReference type="EMBL" id="KGP63644.1"/>
    </source>
</evidence>
<keyword evidence="3" id="KW-1185">Reference proteome</keyword>
<dbReference type="EMBL" id="JNCF01000012">
    <property type="protein sequence ID" value="KGP63644.1"/>
    <property type="molecule type" value="Genomic_DNA"/>
</dbReference>
<feature type="domain" description="Methyltransferase type 12" evidence="1">
    <location>
        <begin position="43"/>
        <end position="136"/>
    </location>
</feature>
<dbReference type="Proteomes" id="UP000054422">
    <property type="component" value="Unassembled WGS sequence"/>
</dbReference>
<dbReference type="Gene3D" id="3.40.50.150">
    <property type="entry name" value="Vaccinia Virus protein VP39"/>
    <property type="match status" value="1"/>
</dbReference>
<protein>
    <submittedName>
        <fullName evidence="2">Methyltransferase</fullName>
    </submittedName>
</protein>
<dbReference type="GO" id="GO:0008168">
    <property type="term" value="F:methyltransferase activity"/>
    <property type="evidence" value="ECO:0007669"/>
    <property type="project" value="UniProtKB-KW"/>
</dbReference>
<dbReference type="SUPFAM" id="SSF53335">
    <property type="entry name" value="S-adenosyl-L-methionine-dependent methyltransferases"/>
    <property type="match status" value="1"/>
</dbReference>
<organism evidence="2 3">
    <name type="scientific">Legionella norrlandica</name>
    <dbReference type="NCBI Taxonomy" id="1498499"/>
    <lineage>
        <taxon>Bacteria</taxon>
        <taxon>Pseudomonadati</taxon>
        <taxon>Pseudomonadota</taxon>
        <taxon>Gammaproteobacteria</taxon>
        <taxon>Legionellales</taxon>
        <taxon>Legionellaceae</taxon>
        <taxon>Legionella</taxon>
    </lineage>
</organism>
<keyword evidence="2" id="KW-0808">Transferase</keyword>
<dbReference type="GO" id="GO:0032259">
    <property type="term" value="P:methylation"/>
    <property type="evidence" value="ECO:0007669"/>
    <property type="project" value="UniProtKB-KW"/>
</dbReference>
<dbReference type="InterPro" id="IPR029063">
    <property type="entry name" value="SAM-dependent_MTases_sf"/>
</dbReference>
<keyword evidence="2" id="KW-0489">Methyltransferase</keyword>
<dbReference type="CDD" id="cd02440">
    <property type="entry name" value="AdoMet_MTases"/>
    <property type="match status" value="1"/>
</dbReference>
<dbReference type="STRING" id="1498499.EP47_03205"/>
<gene>
    <name evidence="2" type="ORF">EP47_03205</name>
</gene>
<dbReference type="AlphaFoldDB" id="A0A0A2SW09"/>
<evidence type="ECO:0000313" key="3">
    <source>
        <dbReference type="Proteomes" id="UP000054422"/>
    </source>
</evidence>
<evidence type="ECO:0000259" key="1">
    <source>
        <dbReference type="Pfam" id="PF08242"/>
    </source>
</evidence>
<dbReference type="RefSeq" id="WP_035888227.1">
    <property type="nucleotide sequence ID" value="NZ_JNCF01000012.1"/>
</dbReference>
<comment type="caution">
    <text evidence="2">The sequence shown here is derived from an EMBL/GenBank/DDBJ whole genome shotgun (WGS) entry which is preliminary data.</text>
</comment>
<name>A0A0A2SW09_9GAMM</name>
<accession>A0A0A2SW09</accession>